<keyword evidence="1" id="KW-0472">Membrane</keyword>
<gene>
    <name evidence="2" type="ORF">RMCB_7111</name>
</gene>
<comment type="caution">
    <text evidence="2">The sequence shown here is derived from an EMBL/GenBank/DDBJ whole genome shotgun (WGS) entry which is preliminary data.</text>
</comment>
<evidence type="ECO:0000256" key="1">
    <source>
        <dbReference type="SAM" id="Phobius"/>
    </source>
</evidence>
<keyword evidence="3" id="KW-1185">Reference proteome</keyword>
<dbReference type="PANTHER" id="PTHR34989">
    <property type="entry name" value="PROTEIN HDED"/>
    <property type="match status" value="1"/>
</dbReference>
<accession>A0A124E1A1</accession>
<feature type="transmembrane region" description="Helical" evidence="1">
    <location>
        <begin position="98"/>
        <end position="119"/>
    </location>
</feature>
<proteinExistence type="predicted"/>
<keyword evidence="1" id="KW-0812">Transmembrane</keyword>
<organism evidence="2 3">
    <name type="scientific">Mycolicibacterium brisbanense</name>
    <dbReference type="NCBI Taxonomy" id="146020"/>
    <lineage>
        <taxon>Bacteria</taxon>
        <taxon>Bacillati</taxon>
        <taxon>Actinomycetota</taxon>
        <taxon>Actinomycetes</taxon>
        <taxon>Mycobacteriales</taxon>
        <taxon>Mycobacteriaceae</taxon>
        <taxon>Mycolicibacterium</taxon>
    </lineage>
</organism>
<dbReference type="Pfam" id="PF03729">
    <property type="entry name" value="DUF308"/>
    <property type="match status" value="2"/>
</dbReference>
<feature type="transmembrane region" description="Helical" evidence="1">
    <location>
        <begin position="72"/>
        <end position="92"/>
    </location>
</feature>
<reference evidence="3" key="2">
    <citation type="submission" date="2016-02" db="EMBL/GenBank/DDBJ databases">
        <title>Draft genome sequence of five rapidly growing Mycobacterium species.</title>
        <authorList>
            <person name="Katahira K."/>
            <person name="Gotou Y."/>
            <person name="Iida K."/>
            <person name="Ogura Y."/>
            <person name="Hayashi T."/>
        </authorList>
    </citation>
    <scope>NUCLEOTIDE SEQUENCE [LARGE SCALE GENOMIC DNA]</scope>
    <source>
        <strain evidence="3">JCM15654</strain>
    </source>
</reference>
<evidence type="ECO:0008006" key="4">
    <source>
        <dbReference type="Google" id="ProtNLM"/>
    </source>
</evidence>
<dbReference type="STRING" id="146020.RMCB_7111"/>
<dbReference type="RefSeq" id="WP_109784535.1">
    <property type="nucleotide sequence ID" value="NZ_BCSX01000068.1"/>
</dbReference>
<dbReference type="InterPro" id="IPR005325">
    <property type="entry name" value="DUF308_memb"/>
</dbReference>
<dbReference type="OrthoDB" id="3577181at2"/>
<feature type="transmembrane region" description="Helical" evidence="1">
    <location>
        <begin position="17"/>
        <end position="37"/>
    </location>
</feature>
<dbReference type="GO" id="GO:0005886">
    <property type="term" value="C:plasma membrane"/>
    <property type="evidence" value="ECO:0007669"/>
    <property type="project" value="TreeGrafter"/>
</dbReference>
<reference evidence="3" key="1">
    <citation type="journal article" date="2016" name="Genome Announc.">
        <title>Draft Genome Sequences of Five Rapidly Growing Mycobacterium Species, M. thermoresistibile, M. fortuitum subsp. acetamidolyticum, M. canariasense, M. brisbanense, and M. novocastrense.</title>
        <authorList>
            <person name="Katahira K."/>
            <person name="Ogura Y."/>
            <person name="Gotoh Y."/>
            <person name="Hayashi T."/>
        </authorList>
    </citation>
    <scope>NUCLEOTIDE SEQUENCE [LARGE SCALE GENOMIC DNA]</scope>
    <source>
        <strain evidence="3">JCM15654</strain>
    </source>
</reference>
<dbReference type="InterPro" id="IPR052712">
    <property type="entry name" value="Acid_resist_chaperone_HdeD"/>
</dbReference>
<evidence type="ECO:0000313" key="2">
    <source>
        <dbReference type="EMBL" id="GAS93015.1"/>
    </source>
</evidence>
<feature type="transmembrane region" description="Helical" evidence="1">
    <location>
        <begin position="43"/>
        <end position="65"/>
    </location>
</feature>
<sequence>MTTVQTARLLGNLWKSVLAWGVVTLCAGVLVLAWPAISVDVAAILFGAYLLVSGIAQIVVAFSIHQSASGRVLWFISGALSLVLGVLAFRHLDQGYPILFLAIWIGVGFIFQGVAEAAVAVSYSDLPDRGWHVFLGVISVVAGMVVLASPFASILILAIVTGAWLIVIGITQVVWAFRARRAINHTEHRLEGLASHAAA</sequence>
<evidence type="ECO:0000313" key="3">
    <source>
        <dbReference type="Proteomes" id="UP000069620"/>
    </source>
</evidence>
<dbReference type="PANTHER" id="PTHR34989:SF1">
    <property type="entry name" value="PROTEIN HDED"/>
    <property type="match status" value="1"/>
</dbReference>
<dbReference type="Proteomes" id="UP000069620">
    <property type="component" value="Unassembled WGS sequence"/>
</dbReference>
<dbReference type="EMBL" id="BCSX01000068">
    <property type="protein sequence ID" value="GAS93015.1"/>
    <property type="molecule type" value="Genomic_DNA"/>
</dbReference>
<name>A0A124E1A1_9MYCO</name>
<keyword evidence="1" id="KW-1133">Transmembrane helix</keyword>
<protein>
    <recommendedName>
        <fullName evidence="4">Integral membrane protein</fullName>
    </recommendedName>
</protein>
<dbReference type="AlphaFoldDB" id="A0A124E1A1"/>
<feature type="transmembrane region" description="Helical" evidence="1">
    <location>
        <begin position="131"/>
        <end position="148"/>
    </location>
</feature>
<feature type="transmembrane region" description="Helical" evidence="1">
    <location>
        <begin position="154"/>
        <end position="177"/>
    </location>
</feature>